<organism evidence="10 11">
    <name type="scientific">Kitasatospora kifunensis</name>
    <name type="common">Streptomyces kifunensis</name>
    <dbReference type="NCBI Taxonomy" id="58351"/>
    <lineage>
        <taxon>Bacteria</taxon>
        <taxon>Bacillati</taxon>
        <taxon>Actinomycetota</taxon>
        <taxon>Actinomycetes</taxon>
        <taxon>Kitasatosporales</taxon>
        <taxon>Streptomycetaceae</taxon>
        <taxon>Kitasatospora</taxon>
    </lineage>
</organism>
<protein>
    <submittedName>
        <fullName evidence="10">Amino acid adenylation domain-containing protein/thioester reductase-like protein</fullName>
    </submittedName>
</protein>
<dbReference type="NCBIfam" id="TIGR01746">
    <property type="entry name" value="Thioester-redct"/>
    <property type="match status" value="1"/>
</dbReference>
<name>A0A7W7QXM3_KITKI</name>
<dbReference type="InterPro" id="IPR025110">
    <property type="entry name" value="AMP-bd_C"/>
</dbReference>
<dbReference type="InterPro" id="IPR029063">
    <property type="entry name" value="SAM-dependent_MTases_sf"/>
</dbReference>
<dbReference type="InterPro" id="IPR001242">
    <property type="entry name" value="Condensation_dom"/>
</dbReference>
<dbReference type="PROSITE" id="PS50075">
    <property type="entry name" value="CARRIER"/>
    <property type="match status" value="2"/>
</dbReference>
<dbReference type="CDD" id="cd05235">
    <property type="entry name" value="SDR_e1"/>
    <property type="match status" value="1"/>
</dbReference>
<keyword evidence="5" id="KW-0436">Ligase</keyword>
<dbReference type="Proteomes" id="UP000540506">
    <property type="component" value="Unassembled WGS sequence"/>
</dbReference>
<dbReference type="GO" id="GO:0016740">
    <property type="term" value="F:transferase activity"/>
    <property type="evidence" value="ECO:0007669"/>
    <property type="project" value="UniProtKB-KW"/>
</dbReference>
<evidence type="ECO:0000259" key="9">
    <source>
        <dbReference type="PROSITE" id="PS50075"/>
    </source>
</evidence>
<dbReference type="Pfam" id="PF13193">
    <property type="entry name" value="AMP-binding_C"/>
    <property type="match status" value="2"/>
</dbReference>
<evidence type="ECO:0000256" key="6">
    <source>
        <dbReference type="ARBA" id="ARBA00022679"/>
    </source>
</evidence>
<dbReference type="CDD" id="cd02440">
    <property type="entry name" value="AdoMet_MTases"/>
    <property type="match status" value="1"/>
</dbReference>
<dbReference type="InterPro" id="IPR000873">
    <property type="entry name" value="AMP-dep_synth/lig_dom"/>
</dbReference>
<evidence type="ECO:0000313" key="11">
    <source>
        <dbReference type="Proteomes" id="UP000540506"/>
    </source>
</evidence>
<dbReference type="InterPro" id="IPR045851">
    <property type="entry name" value="AMP-bd_C_sf"/>
</dbReference>
<dbReference type="FunFam" id="2.30.38.10:FF:000001">
    <property type="entry name" value="Non-ribosomal peptide synthetase PvdI"/>
    <property type="match status" value="1"/>
</dbReference>
<feature type="domain" description="Carrier" evidence="9">
    <location>
        <begin position="957"/>
        <end position="1032"/>
    </location>
</feature>
<dbReference type="GO" id="GO:0072330">
    <property type="term" value="P:monocarboxylic acid biosynthetic process"/>
    <property type="evidence" value="ECO:0007669"/>
    <property type="project" value="UniProtKB-ARBA"/>
</dbReference>
<dbReference type="Gene3D" id="3.40.50.980">
    <property type="match status" value="4"/>
</dbReference>
<dbReference type="SUPFAM" id="SSF56801">
    <property type="entry name" value="Acetyl-CoA synthetase-like"/>
    <property type="match status" value="2"/>
</dbReference>
<evidence type="ECO:0000256" key="3">
    <source>
        <dbReference type="ARBA" id="ARBA00022450"/>
    </source>
</evidence>
<dbReference type="Pfam" id="PF00550">
    <property type="entry name" value="PP-binding"/>
    <property type="match status" value="2"/>
</dbReference>
<dbReference type="SMART" id="SM00823">
    <property type="entry name" value="PKS_PP"/>
    <property type="match status" value="2"/>
</dbReference>
<dbReference type="InterPro" id="IPR009081">
    <property type="entry name" value="PP-bd_ACP"/>
</dbReference>
<reference evidence="10 11" key="1">
    <citation type="submission" date="2020-08" db="EMBL/GenBank/DDBJ databases">
        <title>Sequencing the genomes of 1000 actinobacteria strains.</title>
        <authorList>
            <person name="Klenk H.-P."/>
        </authorList>
    </citation>
    <scope>NUCLEOTIDE SEQUENCE [LARGE SCALE GENOMIC DNA]</scope>
    <source>
        <strain evidence="10 11">DSM 41654</strain>
    </source>
</reference>
<dbReference type="FunFam" id="3.40.50.980:FF:000001">
    <property type="entry name" value="Non-ribosomal peptide synthetase"/>
    <property type="match status" value="1"/>
</dbReference>
<dbReference type="InterPro" id="IPR010080">
    <property type="entry name" value="Thioester_reductase-like_dom"/>
</dbReference>
<dbReference type="GO" id="GO:0017000">
    <property type="term" value="P:antibiotic biosynthetic process"/>
    <property type="evidence" value="ECO:0007669"/>
    <property type="project" value="UniProtKB-ARBA"/>
</dbReference>
<comment type="similarity">
    <text evidence="2">Belongs to the ATP-dependent AMP-binding enzyme family.</text>
</comment>
<dbReference type="GO" id="GO:0016874">
    <property type="term" value="F:ligase activity"/>
    <property type="evidence" value="ECO:0007669"/>
    <property type="project" value="UniProtKB-KW"/>
</dbReference>
<dbReference type="PROSITE" id="PS00455">
    <property type="entry name" value="AMP_BINDING"/>
    <property type="match status" value="2"/>
</dbReference>
<evidence type="ECO:0000256" key="1">
    <source>
        <dbReference type="ARBA" id="ARBA00001957"/>
    </source>
</evidence>
<dbReference type="Gene3D" id="3.30.559.10">
    <property type="entry name" value="Chloramphenicol acetyltransferase-like domain"/>
    <property type="match status" value="1"/>
</dbReference>
<evidence type="ECO:0000256" key="5">
    <source>
        <dbReference type="ARBA" id="ARBA00022598"/>
    </source>
</evidence>
<dbReference type="NCBIfam" id="TIGR01733">
    <property type="entry name" value="AA-adenyl-dom"/>
    <property type="match status" value="2"/>
</dbReference>
<sequence>MSVQRPSHQSLSLPAAFARQVERTPGATAVVSGDTVLTYRQLDARAELLAQRLVAEGVGGEEPVGVLLDRSAELVVALLAVAKSGGCYLPLDPRAPAARLDWMLTQSGARLLLTAEQSPMAGIGAGLRTLSVAAGAGAGVAAGAGARTVTGVPVEPGQLAYLMFTSGSTGTPKGVAVSHRNVVELAQDAAFHGGAQQRVLLHSPHAFDASTYEVWVPLLSGGTVVVAPPGELDARAVAAAVSGTAVPGAGTSGTGAVGVGVTALWVTAGLFSVLAEEDPGCFSGAREVWTGGDAVSPVAVRRVLAACPGIAVVNGYGPTETTTFATCHRVAEAGALGTVTPIGAAMAGMRTVVLDPRLRPVEPGEVGELYVGGTGLARGYWQRPGLTAERFVADPQGEPGARLFRTGDLVRQDAQGALEFVGRSDDQVKIRGFRVEPGEVEAVLGTHPEVAQAAVVVRADRAGQKRLVGYVVPAERREPRADQSGGESVAEWQEIYDTLYQRAGEARLGEDFSGWNSSYDGRPIPVAQMREWRDATVARIRELRPHRVLEIGVGTGLLLSQLAPHCESYWGTDLSGQVVQALGSLLRQDPVLAERVELRARAADDTEGLPVGFFDTVVINSVTQYFPDGRYLAEVLAKAVALLAPGGAVFVGDVRQLRLLRAFHTDVQLRRSEPPAGPEAVRAAVDSEAVRAAVDPEAVRAAVEQGMVREKELLVDPAFFAELAHTLPEVAGSEVRVKRGRYVNELTRYRYDAVLRKADAQTADEHDESVVELTWGQEITQAAQLAAAGAGLRELRVIGVPDARLAPVARALRELEAAQQAERIPALGERDDAEVAELEEFHQVAEHLGLRASVCWSATVEGALDVTLTARRPGTRGPHAPAPTGAPLTSLVNAPAATRDTGALLSSIRAYLRDRLPEYLLPAATVVLETLPLTPNGKVDRRRLPEPDSGATPGGRAPRDPMERLLCELFGDILGVCEVSIDDSFFALGGHSLSATRLSARLRSKLGLELPVRSVFETPTVAALAEAVRQASAGERPALVAGARPEQVPLSFAQRRLWFLDQLHTPGAAYHVPLVLELDGELDRAALQGALADLLARHESLRTVFPAVAGVPRQQLLAGAAAHLPLESAEVAAEELTEAVAAAVRLPFDLAGDLPVRARLLRTAPGRQVLVLVIHHIACDGWSLAPLWRDLAAAYTARLAGGTPQVEPLPVQYADYTLWQQRLLGEEDDPQSLAARQLAYWSGALAGLPECVELPTDRPRPPVATQHGDTVYFTVEADLHRRITELAERVGASPFMVLHAALAALLTKLGAGTDIAIGTPVAGRTDHALDSLVGFFVNTLVLRTDTSGNPAFRDLLARVREGDLAAYAHQDVPFERLVDTLAPTRGLAHHPLFQVLLALQNAPQGTPELPGLRVAQREVGTGACRFDLSISLQEQRGPDRQPQGMAGVAEFSTDLFDRAGVERLLRRFVCLLTDVTADPTRRLGTLDVVLPSERERLLAHSGDSSLDVPARTLPELFEAQVRRSPRATALLYDEGTGPVHTLSFRELDLRSNRLARYLIAHGVGPERFVGIALPRTIDSVVATLAVLKAGGAYLPLDANYPAARLAFMAEDARPAVLLTDSATALPLPATARLPRIVLDAEQTRHEVDRQEPTRVTDADRLRPLTCGHPAYIVYTSGSTGRPKGVVVTHSGIAGVASAQSRRFGVTTSSRILQFASHSFDGAVWELCGALLTGATLVMAPADVTAPGPALTALVERHRVSHATLPPAALSVLEPAQLPSLTSMIVSGEASSGETVRRWSAGRRFLNGYGPTETTVCATLSAPLTGGATPPIGRATVNARVYVLDRDLTLVPPGVVGELHVSGAGVARGYLHRPALTADRFVADPFGAPGSRMYRTGDLVRWNGGGELEFVGRADGQVKIRGFRIEPGEVAAALGTHPQVAQAVVVPRADQHGGTFLTGYAVPVDGARRPDGHELRAHLAALLPDYLVPAVVLVLDVLPVAATGKVDRDALPVPDFAALSAGRAPRNPRERILCELFAEVLGVPQVTIDDSFFALGGHSLLVPRVISGIRRRLGVALAVRTLFERQSVAALLAAVDGTEESGPAAGPTPAQLVVDAALDPAITVTSSPSGVVTKAVGAREHLLLTGATGFLGAFLLRELLDRTGADIHCLVRAEDEAGAYRRIRRNLAEYGLWNEFSRRRIVPVPGDLEQPLLGLAPARFEQLAELVDAVYHNGARVSAVDPYNRLRAANVMGTQEVLRLAAFATAVPVHYVSTAAVSVAAEERLATVPESRRLGAHEVMAGGYPESKWVAEQLIWAAGERGLPVSVYRCGRVSGHTVSGAGSNRDVFWQLVRAMLVIGAAPRPAPGQDAAPVVDLVPVDYTAAAIVQLSRRPAGLGLTHHLTCPTPVPVEDVLGQLRRYGYRLDAMELDEWVHTLHERAEADARTGAGTLDGAVLLTDTLPALARLGQVRLDQANTRAGLADSGLRFPPLDAALLRAYTDYFISSGFFPPPSAER</sequence>
<dbReference type="Gene3D" id="3.30.300.30">
    <property type="match status" value="3"/>
</dbReference>
<dbReference type="Gene3D" id="3.40.50.150">
    <property type="entry name" value="Vaccinia Virus protein VP39"/>
    <property type="match status" value="1"/>
</dbReference>
<keyword evidence="11" id="KW-1185">Reference proteome</keyword>
<dbReference type="InterPro" id="IPR010071">
    <property type="entry name" value="AA_adenyl_dom"/>
</dbReference>
<dbReference type="Pfam" id="PF00501">
    <property type="entry name" value="AMP-binding"/>
    <property type="match status" value="2"/>
</dbReference>
<dbReference type="InterPro" id="IPR036291">
    <property type="entry name" value="NAD(P)-bd_dom_sf"/>
</dbReference>
<proteinExistence type="inferred from homology"/>
<dbReference type="Pfam" id="PF00668">
    <property type="entry name" value="Condensation"/>
    <property type="match status" value="1"/>
</dbReference>
<evidence type="ECO:0000256" key="2">
    <source>
        <dbReference type="ARBA" id="ARBA00006432"/>
    </source>
</evidence>
<dbReference type="GO" id="GO:0031177">
    <property type="term" value="F:phosphopantetheine binding"/>
    <property type="evidence" value="ECO:0007669"/>
    <property type="project" value="InterPro"/>
</dbReference>
<dbReference type="Gene3D" id="2.30.38.10">
    <property type="entry name" value="Luciferase, Domain 3"/>
    <property type="match status" value="2"/>
</dbReference>
<dbReference type="SUPFAM" id="SSF53335">
    <property type="entry name" value="S-adenosyl-L-methionine-dependent methyltransferases"/>
    <property type="match status" value="1"/>
</dbReference>
<evidence type="ECO:0000256" key="4">
    <source>
        <dbReference type="ARBA" id="ARBA00022553"/>
    </source>
</evidence>
<keyword evidence="7" id="KW-0677">Repeat</keyword>
<dbReference type="Gene3D" id="1.10.1200.10">
    <property type="entry name" value="ACP-like"/>
    <property type="match status" value="2"/>
</dbReference>
<dbReference type="SUPFAM" id="SSF47336">
    <property type="entry name" value="ACP-like"/>
    <property type="match status" value="2"/>
</dbReference>
<dbReference type="Gene3D" id="3.40.50.720">
    <property type="entry name" value="NAD(P)-binding Rossmann-like Domain"/>
    <property type="match status" value="1"/>
</dbReference>
<dbReference type="FunFam" id="1.10.1200.10:FF:000016">
    <property type="entry name" value="Non-ribosomal peptide synthase"/>
    <property type="match status" value="2"/>
</dbReference>
<dbReference type="FunFam" id="3.40.50.12780:FF:000012">
    <property type="entry name" value="Non-ribosomal peptide synthetase"/>
    <property type="match status" value="1"/>
</dbReference>
<feature type="region of interest" description="Disordered" evidence="8">
    <location>
        <begin position="935"/>
        <end position="959"/>
    </location>
</feature>
<dbReference type="CDD" id="cd19540">
    <property type="entry name" value="LCL_NRPS-like"/>
    <property type="match status" value="1"/>
</dbReference>
<dbReference type="InterPro" id="IPR023213">
    <property type="entry name" value="CAT-like_dom_sf"/>
</dbReference>
<keyword evidence="6" id="KW-0808">Transferase</keyword>
<keyword evidence="3" id="KW-0596">Phosphopantetheine</keyword>
<dbReference type="PANTHER" id="PTHR45527">
    <property type="entry name" value="NONRIBOSOMAL PEPTIDE SYNTHETASE"/>
    <property type="match status" value="1"/>
</dbReference>
<dbReference type="SUPFAM" id="SSF51735">
    <property type="entry name" value="NAD(P)-binding Rossmann-fold domains"/>
    <property type="match status" value="1"/>
</dbReference>
<dbReference type="EMBL" id="JACHJV010000001">
    <property type="protein sequence ID" value="MBB4921594.1"/>
    <property type="molecule type" value="Genomic_DNA"/>
</dbReference>
<dbReference type="GO" id="GO:0043041">
    <property type="term" value="P:amino acid activation for nonribosomal peptide biosynthetic process"/>
    <property type="evidence" value="ECO:0007669"/>
    <property type="project" value="TreeGrafter"/>
</dbReference>
<dbReference type="InterPro" id="IPR013217">
    <property type="entry name" value="Methyltransf_12"/>
</dbReference>
<dbReference type="PANTHER" id="PTHR45527:SF1">
    <property type="entry name" value="FATTY ACID SYNTHASE"/>
    <property type="match status" value="1"/>
</dbReference>
<evidence type="ECO:0000256" key="8">
    <source>
        <dbReference type="SAM" id="MobiDB-lite"/>
    </source>
</evidence>
<comment type="cofactor">
    <cofactor evidence="1">
        <name>pantetheine 4'-phosphate</name>
        <dbReference type="ChEBI" id="CHEBI:47942"/>
    </cofactor>
</comment>
<gene>
    <name evidence="10" type="ORF">FHR34_000587</name>
</gene>
<dbReference type="CDD" id="cd12117">
    <property type="entry name" value="A_NRPS_Srf_like"/>
    <property type="match status" value="1"/>
</dbReference>
<dbReference type="InterPro" id="IPR006162">
    <property type="entry name" value="Ppantetheine_attach_site"/>
</dbReference>
<dbReference type="SUPFAM" id="SSF52777">
    <property type="entry name" value="CoA-dependent acyltransferases"/>
    <property type="match status" value="2"/>
</dbReference>
<dbReference type="InterPro" id="IPR013120">
    <property type="entry name" value="FAR_NAD-bd"/>
</dbReference>
<comment type="caution">
    <text evidence="10">The sequence shown here is derived from an EMBL/GenBank/DDBJ whole genome shotgun (WGS) entry which is preliminary data.</text>
</comment>
<dbReference type="InterPro" id="IPR020845">
    <property type="entry name" value="AMP-binding_CS"/>
</dbReference>
<evidence type="ECO:0000313" key="10">
    <source>
        <dbReference type="EMBL" id="MBB4921594.1"/>
    </source>
</evidence>
<dbReference type="GO" id="GO:0009403">
    <property type="term" value="P:toxin biosynthetic process"/>
    <property type="evidence" value="ECO:0007669"/>
    <property type="project" value="UniProtKB-ARBA"/>
</dbReference>
<dbReference type="RefSeq" id="WP_184933899.1">
    <property type="nucleotide sequence ID" value="NZ_JACHJV010000001.1"/>
</dbReference>
<dbReference type="Pfam" id="PF08242">
    <property type="entry name" value="Methyltransf_12"/>
    <property type="match status" value="1"/>
</dbReference>
<dbReference type="GO" id="GO:0005829">
    <property type="term" value="C:cytosol"/>
    <property type="evidence" value="ECO:0007669"/>
    <property type="project" value="TreeGrafter"/>
</dbReference>
<evidence type="ECO:0000256" key="7">
    <source>
        <dbReference type="ARBA" id="ARBA00022737"/>
    </source>
</evidence>
<dbReference type="PROSITE" id="PS00012">
    <property type="entry name" value="PHOSPHOPANTETHEINE"/>
    <property type="match status" value="1"/>
</dbReference>
<feature type="domain" description="Carrier" evidence="9">
    <location>
        <begin position="2023"/>
        <end position="2098"/>
    </location>
</feature>
<keyword evidence="4" id="KW-0597">Phosphoprotein</keyword>
<dbReference type="Gene3D" id="3.30.559.30">
    <property type="entry name" value="Nonribosomal peptide synthetase, condensation domain"/>
    <property type="match status" value="1"/>
</dbReference>
<dbReference type="GO" id="GO:0008610">
    <property type="term" value="P:lipid biosynthetic process"/>
    <property type="evidence" value="ECO:0007669"/>
    <property type="project" value="UniProtKB-ARBA"/>
</dbReference>
<dbReference type="Pfam" id="PF07993">
    <property type="entry name" value="NAD_binding_4"/>
    <property type="match status" value="1"/>
</dbReference>
<dbReference type="InterPro" id="IPR036736">
    <property type="entry name" value="ACP-like_sf"/>
</dbReference>
<dbReference type="InterPro" id="IPR020806">
    <property type="entry name" value="PKS_PP-bd"/>
</dbReference>
<accession>A0A7W7QXM3</accession>